<evidence type="ECO:0000313" key="1">
    <source>
        <dbReference type="EMBL" id="BBO70135.1"/>
    </source>
</evidence>
<evidence type="ECO:0000313" key="2">
    <source>
        <dbReference type="Proteomes" id="UP000427906"/>
    </source>
</evidence>
<proteinExistence type="predicted"/>
<dbReference type="InterPro" id="IPR036412">
    <property type="entry name" value="HAD-like_sf"/>
</dbReference>
<dbReference type="EMBL" id="AP021874">
    <property type="protein sequence ID" value="BBO70135.1"/>
    <property type="molecule type" value="Genomic_DNA"/>
</dbReference>
<dbReference type="InterPro" id="IPR006379">
    <property type="entry name" value="HAD-SF_hydro_IIB"/>
</dbReference>
<dbReference type="SUPFAM" id="SSF56784">
    <property type="entry name" value="HAD-like"/>
    <property type="match status" value="1"/>
</dbReference>
<reference evidence="1 2" key="1">
    <citation type="submission" date="2019-11" db="EMBL/GenBank/DDBJ databases">
        <title>Comparative genomics of hydrocarbon-degrading Desulfosarcina strains.</title>
        <authorList>
            <person name="Watanabe M."/>
            <person name="Kojima H."/>
            <person name="Fukui M."/>
        </authorList>
    </citation>
    <scope>NUCLEOTIDE SEQUENCE [LARGE SCALE GENOMIC DNA]</scope>
    <source>
        <strain evidence="1 2">PL12</strain>
    </source>
</reference>
<dbReference type="InterPro" id="IPR023214">
    <property type="entry name" value="HAD_sf"/>
</dbReference>
<dbReference type="NCBIfam" id="TIGR01484">
    <property type="entry name" value="HAD-SF-IIB"/>
    <property type="match status" value="1"/>
</dbReference>
<keyword evidence="2" id="KW-1185">Reference proteome</keyword>
<dbReference type="GO" id="GO:0016791">
    <property type="term" value="F:phosphatase activity"/>
    <property type="evidence" value="ECO:0007669"/>
    <property type="project" value="TreeGrafter"/>
</dbReference>
<dbReference type="AlphaFoldDB" id="A0A5K7YP93"/>
<dbReference type="PANTHER" id="PTHR10000">
    <property type="entry name" value="PHOSPHOSERINE PHOSPHATASE"/>
    <property type="match status" value="1"/>
</dbReference>
<organism evidence="1 2">
    <name type="scientific">Desulfosarcina alkanivorans</name>
    <dbReference type="NCBI Taxonomy" id="571177"/>
    <lineage>
        <taxon>Bacteria</taxon>
        <taxon>Pseudomonadati</taxon>
        <taxon>Thermodesulfobacteriota</taxon>
        <taxon>Desulfobacteria</taxon>
        <taxon>Desulfobacterales</taxon>
        <taxon>Desulfosarcinaceae</taxon>
        <taxon>Desulfosarcina</taxon>
    </lineage>
</organism>
<dbReference type="RefSeq" id="WP_155318106.1">
    <property type="nucleotide sequence ID" value="NZ_AP021874.1"/>
</dbReference>
<accession>A0A5K7YP93</accession>
<protein>
    <submittedName>
        <fullName evidence="1">Haloacid dehalogenase</fullName>
    </submittedName>
</protein>
<dbReference type="PANTHER" id="PTHR10000:SF8">
    <property type="entry name" value="HAD SUPERFAMILY HYDROLASE-LIKE, TYPE 3"/>
    <property type="match status" value="1"/>
</dbReference>
<dbReference type="Gene3D" id="3.40.50.1000">
    <property type="entry name" value="HAD superfamily/HAD-like"/>
    <property type="match status" value="1"/>
</dbReference>
<dbReference type="OrthoDB" id="5292903at2"/>
<dbReference type="GO" id="GO:0005829">
    <property type="term" value="C:cytosol"/>
    <property type="evidence" value="ECO:0007669"/>
    <property type="project" value="TreeGrafter"/>
</dbReference>
<name>A0A5K7YP93_9BACT</name>
<dbReference type="Pfam" id="PF08282">
    <property type="entry name" value="Hydrolase_3"/>
    <property type="match status" value="1"/>
</dbReference>
<dbReference type="KEGG" id="dalk:DSCA_40650"/>
<sequence length="262" mass="29120">MKPIQSFQRENKPGIRYVLTDIDDTLTVNGRLPAVVFAAMERLQGAGIRVIPITGRPAGWCDHIARMWPVDGLVGENGAFYFYYDRHGRKMIRRFWKPAEERRTDRDRLDAIRETVLAEVPGCGVSADQAYREADLAIDFCEDVPALPAPSVAAIKAIFEAAGATAKISSIHVNGWFGAYDKLSMSRLMFKEVFDVDLDAVRDRVIFCGDSPNDSPMFGFFPHSVGVANVRVFGTQLEAPPTWVTRAEGGFGFAEMVKILLD</sequence>
<dbReference type="Proteomes" id="UP000427906">
    <property type="component" value="Chromosome"/>
</dbReference>
<gene>
    <name evidence="1" type="ORF">DSCA_40650</name>
</gene>
<dbReference type="GO" id="GO:0000287">
    <property type="term" value="F:magnesium ion binding"/>
    <property type="evidence" value="ECO:0007669"/>
    <property type="project" value="TreeGrafter"/>
</dbReference>